<sequence>MNKKILLVDANLLLFKSYFGSFRTELKSDDKIQTFAIHTFFSSLLAAINYVEPTHLYLAFDSPEKTKRHELNPDYKAGRAQAPDDLWEQFQWIKKLLDALKIVHQNIAQYEADDLIATLANRYSNENNQIIVYSDDRDLLQLVSPHISVLTKKNKEFLLKTVDNFKDLEGIEPCQMIDFKAIAGDPSDNLKGVPGIGIIGAKKMLNSHQNLDNIYNSLNDFSAKIQQKLLEGKENAYLCRKMVKLNSNAPIEYNFNDLAFNLTYTLEAEEILNYLNLYWLKERII</sequence>
<evidence type="ECO:0000313" key="8">
    <source>
        <dbReference type="Proteomes" id="UP001179842"/>
    </source>
</evidence>
<accession>A0ABY8LT74</accession>
<comment type="function">
    <text evidence="4">5'-3' exonuclease acting preferentially on double-stranded DNA.</text>
</comment>
<keyword evidence="2" id="KW-0378">Hydrolase</keyword>
<protein>
    <recommendedName>
        <fullName evidence="5">5'-3' exonuclease</fullName>
    </recommendedName>
</protein>
<dbReference type="InterPro" id="IPR029060">
    <property type="entry name" value="PIN-like_dom_sf"/>
</dbReference>
<dbReference type="InterPro" id="IPR036279">
    <property type="entry name" value="5-3_exonuclease_C_sf"/>
</dbReference>
<keyword evidence="8" id="KW-1185">Reference proteome</keyword>
<name>A0ABY8LT74_9BACT</name>
<dbReference type="Pfam" id="PF01367">
    <property type="entry name" value="5_3_exonuc"/>
    <property type="match status" value="1"/>
</dbReference>
<evidence type="ECO:0000256" key="1">
    <source>
        <dbReference type="ARBA" id="ARBA00022722"/>
    </source>
</evidence>
<evidence type="ECO:0000256" key="2">
    <source>
        <dbReference type="ARBA" id="ARBA00022801"/>
    </source>
</evidence>
<evidence type="ECO:0000256" key="5">
    <source>
        <dbReference type="ARBA" id="ARBA00050026"/>
    </source>
</evidence>
<dbReference type="Proteomes" id="UP001179842">
    <property type="component" value="Chromosome"/>
</dbReference>
<dbReference type="GO" id="GO:0004527">
    <property type="term" value="F:exonuclease activity"/>
    <property type="evidence" value="ECO:0007669"/>
    <property type="project" value="UniProtKB-KW"/>
</dbReference>
<organism evidence="7 8">
    <name type="scientific">Mesomycoplasma lagogenitalium</name>
    <dbReference type="NCBI Taxonomy" id="171286"/>
    <lineage>
        <taxon>Bacteria</taxon>
        <taxon>Bacillati</taxon>
        <taxon>Mycoplasmatota</taxon>
        <taxon>Mycoplasmoidales</taxon>
        <taxon>Metamycoplasmataceae</taxon>
        <taxon>Mesomycoplasma</taxon>
    </lineage>
</organism>
<dbReference type="CDD" id="cd09898">
    <property type="entry name" value="H3TH_53EXO"/>
    <property type="match status" value="1"/>
</dbReference>
<dbReference type="Gene3D" id="3.40.50.1010">
    <property type="entry name" value="5'-nuclease"/>
    <property type="match status" value="1"/>
</dbReference>
<dbReference type="SMART" id="SM00279">
    <property type="entry name" value="HhH2"/>
    <property type="match status" value="1"/>
</dbReference>
<dbReference type="PANTHER" id="PTHR42646:SF2">
    <property type="entry name" value="5'-3' EXONUCLEASE FAMILY PROTEIN"/>
    <property type="match status" value="1"/>
</dbReference>
<dbReference type="CDD" id="cd09859">
    <property type="entry name" value="PIN_53EXO"/>
    <property type="match status" value="1"/>
</dbReference>
<dbReference type="InterPro" id="IPR002421">
    <property type="entry name" value="5-3_exonuclease"/>
</dbReference>
<dbReference type="EMBL" id="CP122979">
    <property type="protein sequence ID" value="WGI36449.1"/>
    <property type="molecule type" value="Genomic_DNA"/>
</dbReference>
<evidence type="ECO:0000256" key="3">
    <source>
        <dbReference type="ARBA" id="ARBA00023125"/>
    </source>
</evidence>
<keyword evidence="1" id="KW-0540">Nuclease</keyword>
<dbReference type="SUPFAM" id="SSF47807">
    <property type="entry name" value="5' to 3' exonuclease, C-terminal subdomain"/>
    <property type="match status" value="1"/>
</dbReference>
<gene>
    <name evidence="7" type="ORF">QEG99_03205</name>
</gene>
<evidence type="ECO:0000256" key="4">
    <source>
        <dbReference type="ARBA" id="ARBA00049957"/>
    </source>
</evidence>
<keyword evidence="3" id="KW-0238">DNA-binding</keyword>
<reference evidence="7" key="1">
    <citation type="submission" date="2023-04" db="EMBL/GenBank/DDBJ databases">
        <title>Completed genome of Mycoplasma lagogenitalium type strain 12MS.</title>
        <authorList>
            <person name="Spergser J."/>
        </authorList>
    </citation>
    <scope>NUCLEOTIDE SEQUENCE</scope>
    <source>
        <strain evidence="7">12MS</strain>
    </source>
</reference>
<dbReference type="PANTHER" id="PTHR42646">
    <property type="entry name" value="FLAP ENDONUCLEASE XNI"/>
    <property type="match status" value="1"/>
</dbReference>
<proteinExistence type="predicted"/>
<dbReference type="InterPro" id="IPR020045">
    <property type="entry name" value="DNA_polI_H3TH"/>
</dbReference>
<dbReference type="RefSeq" id="WP_280101750.1">
    <property type="nucleotide sequence ID" value="NZ_CP122979.1"/>
</dbReference>
<dbReference type="InterPro" id="IPR020046">
    <property type="entry name" value="5-3_exonucl_a-hlix_arch_N"/>
</dbReference>
<dbReference type="SUPFAM" id="SSF88723">
    <property type="entry name" value="PIN domain-like"/>
    <property type="match status" value="1"/>
</dbReference>
<keyword evidence="7" id="KW-0269">Exonuclease</keyword>
<dbReference type="SMART" id="SM00475">
    <property type="entry name" value="53EXOc"/>
    <property type="match status" value="1"/>
</dbReference>
<evidence type="ECO:0000313" key="7">
    <source>
        <dbReference type="EMBL" id="WGI36449.1"/>
    </source>
</evidence>
<dbReference type="Pfam" id="PF02739">
    <property type="entry name" value="5_3_exonuc_N"/>
    <property type="match status" value="1"/>
</dbReference>
<dbReference type="InterPro" id="IPR038969">
    <property type="entry name" value="FEN"/>
</dbReference>
<feature type="domain" description="5'-3' exonuclease" evidence="6">
    <location>
        <begin position="3"/>
        <end position="261"/>
    </location>
</feature>
<evidence type="ECO:0000259" key="6">
    <source>
        <dbReference type="SMART" id="SM00475"/>
    </source>
</evidence>
<dbReference type="InterPro" id="IPR008918">
    <property type="entry name" value="HhH2"/>
</dbReference>
<dbReference type="Gene3D" id="1.10.150.20">
    <property type="entry name" value="5' to 3' exonuclease, C-terminal subdomain"/>
    <property type="match status" value="1"/>
</dbReference>